<organism evidence="2 3">
    <name type="scientific">Stephanodiscus triporus</name>
    <dbReference type="NCBI Taxonomy" id="2934178"/>
    <lineage>
        <taxon>Eukaryota</taxon>
        <taxon>Sar</taxon>
        <taxon>Stramenopiles</taxon>
        <taxon>Ochrophyta</taxon>
        <taxon>Bacillariophyta</taxon>
        <taxon>Coscinodiscophyceae</taxon>
        <taxon>Thalassiosirophycidae</taxon>
        <taxon>Stephanodiscales</taxon>
        <taxon>Stephanodiscaceae</taxon>
        <taxon>Stephanodiscus</taxon>
    </lineage>
</organism>
<dbReference type="PROSITE" id="PS50076">
    <property type="entry name" value="DNAJ_2"/>
    <property type="match status" value="1"/>
</dbReference>
<dbReference type="EMBL" id="JALLAZ020001441">
    <property type="protein sequence ID" value="KAL3774914.1"/>
    <property type="molecule type" value="Genomic_DNA"/>
</dbReference>
<evidence type="ECO:0000259" key="1">
    <source>
        <dbReference type="PROSITE" id="PS50076"/>
    </source>
</evidence>
<gene>
    <name evidence="2" type="ORF">ACHAW5_009133</name>
</gene>
<dbReference type="CDD" id="cd06257">
    <property type="entry name" value="DnaJ"/>
    <property type="match status" value="1"/>
</dbReference>
<dbReference type="PRINTS" id="PR00625">
    <property type="entry name" value="JDOMAIN"/>
</dbReference>
<dbReference type="InterPro" id="IPR001623">
    <property type="entry name" value="DnaJ_domain"/>
</dbReference>
<evidence type="ECO:0000313" key="2">
    <source>
        <dbReference type="EMBL" id="KAL3774914.1"/>
    </source>
</evidence>
<dbReference type="SUPFAM" id="SSF46565">
    <property type="entry name" value="Chaperone J-domain"/>
    <property type="match status" value="1"/>
</dbReference>
<dbReference type="InterPro" id="IPR052814">
    <property type="entry name" value="Peroxisomal_DnaJ"/>
</dbReference>
<sequence length="225" mass="24701">MSIKRCAPVGLHSCGASSPLSALRIGKFGKRQSLDLSIIHEVFGENVTLYQVLGIGPSALATEVRQAYIGQGKKALKKGGISINGADRPCELVEVSDDARKRFQAVSRAYEILSTPELRVEYDLYGVVSGLSPPSQTSGSVEWRPYVEQKIFHDELLYEESRSDEHSWTTGSTGAPERQLNVNGKAYQENPPAIFDFVNDCSDTMFCITPLELCSGEVMEYDNGD</sequence>
<dbReference type="PANTHER" id="PTHR45006">
    <property type="entry name" value="DNAJ-LIKE PROTEIN 1"/>
    <property type="match status" value="1"/>
</dbReference>
<comment type="caution">
    <text evidence="2">The sequence shown here is derived from an EMBL/GenBank/DDBJ whole genome shotgun (WGS) entry which is preliminary data.</text>
</comment>
<dbReference type="Gene3D" id="1.10.287.110">
    <property type="entry name" value="DnaJ domain"/>
    <property type="match status" value="1"/>
</dbReference>
<dbReference type="Proteomes" id="UP001530315">
    <property type="component" value="Unassembled WGS sequence"/>
</dbReference>
<proteinExistence type="predicted"/>
<feature type="domain" description="J" evidence="1">
    <location>
        <begin position="48"/>
        <end position="126"/>
    </location>
</feature>
<evidence type="ECO:0000313" key="3">
    <source>
        <dbReference type="Proteomes" id="UP001530315"/>
    </source>
</evidence>
<protein>
    <recommendedName>
        <fullName evidence="1">J domain-containing protein</fullName>
    </recommendedName>
</protein>
<keyword evidence="3" id="KW-1185">Reference proteome</keyword>
<dbReference type="AlphaFoldDB" id="A0ABD3NHC2"/>
<dbReference type="InterPro" id="IPR036869">
    <property type="entry name" value="J_dom_sf"/>
</dbReference>
<accession>A0ABD3NHC2</accession>
<reference evidence="2 3" key="1">
    <citation type="submission" date="2024-10" db="EMBL/GenBank/DDBJ databases">
        <title>Updated reference genomes for cyclostephanoid diatoms.</title>
        <authorList>
            <person name="Roberts W.R."/>
            <person name="Alverson A.J."/>
        </authorList>
    </citation>
    <scope>NUCLEOTIDE SEQUENCE [LARGE SCALE GENOMIC DNA]</scope>
    <source>
        <strain evidence="2 3">AJA276-08</strain>
    </source>
</reference>
<name>A0ABD3NHC2_9STRA</name>
<dbReference type="PANTHER" id="PTHR45006:SF1">
    <property type="entry name" value="DNAJ-LIKE PROTEIN 1"/>
    <property type="match status" value="1"/>
</dbReference>